<sequence length="330" mass="36726">MPHKITFLPDESSFECQHQETILESALRSGRSPNYGCSNGNCGNCKGKLLEGEVEPIRNFDYQLSSQEKAEAIFLMCCHSAKSDLTIEVKTAHEHTDIPIQTTTAKIKKIHTDSTGMMLIPLQTPRTGTLRFLAGQTIELLAATGSLGHYYVGSCPCDDRNLLLHIPATSTIKLIDEAVVAKEYFKSGLQITIHGPQGDFTLEETPPRPALIIAEEHAFAAAKSLIEHAIALEYEQPLTLVRFNHNEKPYLHNLCRSWNDALDDFNYICVQTNNTSDSITAEFTIIDLQTILKQQSDSVIYITGTPAFCEEWKKNISPLAENPIVKYATL</sequence>
<dbReference type="InterPro" id="IPR050415">
    <property type="entry name" value="MRET"/>
</dbReference>
<accession>A0A3B0YK57</accession>
<dbReference type="InterPro" id="IPR036010">
    <property type="entry name" value="2Fe-2S_ferredoxin-like_sf"/>
</dbReference>
<dbReference type="PANTHER" id="PTHR47354:SF5">
    <property type="entry name" value="PROTEIN RFBI"/>
    <property type="match status" value="1"/>
</dbReference>
<dbReference type="InterPro" id="IPR001041">
    <property type="entry name" value="2Fe-2S_ferredoxin-type"/>
</dbReference>
<dbReference type="EMBL" id="UOFL01000182">
    <property type="protein sequence ID" value="VAW79791.1"/>
    <property type="molecule type" value="Genomic_DNA"/>
</dbReference>
<dbReference type="GO" id="GO:0016491">
    <property type="term" value="F:oxidoreductase activity"/>
    <property type="evidence" value="ECO:0007669"/>
    <property type="project" value="TreeGrafter"/>
</dbReference>
<dbReference type="InterPro" id="IPR039261">
    <property type="entry name" value="FNR_nucleotide-bd"/>
</dbReference>
<feature type="domain" description="2Fe-2S ferredoxin-type" evidence="1">
    <location>
        <begin position="3"/>
        <end position="93"/>
    </location>
</feature>
<dbReference type="CDD" id="cd00207">
    <property type="entry name" value="fer2"/>
    <property type="match status" value="1"/>
</dbReference>
<dbReference type="Gene3D" id="3.10.20.30">
    <property type="match status" value="1"/>
</dbReference>
<dbReference type="Gene3D" id="2.40.30.10">
    <property type="entry name" value="Translation factors"/>
    <property type="match status" value="1"/>
</dbReference>
<dbReference type="Pfam" id="PF00111">
    <property type="entry name" value="Fer2"/>
    <property type="match status" value="1"/>
</dbReference>
<gene>
    <name evidence="2" type="ORF">MNBD_GAMMA12-54</name>
</gene>
<evidence type="ECO:0000259" key="1">
    <source>
        <dbReference type="PROSITE" id="PS51085"/>
    </source>
</evidence>
<dbReference type="PROSITE" id="PS51085">
    <property type="entry name" value="2FE2S_FER_2"/>
    <property type="match status" value="1"/>
</dbReference>
<proteinExistence type="predicted"/>
<dbReference type="PANTHER" id="PTHR47354">
    <property type="entry name" value="NADH OXIDOREDUCTASE HCR"/>
    <property type="match status" value="1"/>
</dbReference>
<dbReference type="PROSITE" id="PS00197">
    <property type="entry name" value="2FE2S_FER_1"/>
    <property type="match status" value="1"/>
</dbReference>
<dbReference type="InterPro" id="IPR006058">
    <property type="entry name" value="2Fe2S_fd_BS"/>
</dbReference>
<dbReference type="InterPro" id="IPR017938">
    <property type="entry name" value="Riboflavin_synthase-like_b-brl"/>
</dbReference>
<name>A0A3B0YK57_9ZZZZ</name>
<dbReference type="InterPro" id="IPR012675">
    <property type="entry name" value="Beta-grasp_dom_sf"/>
</dbReference>
<dbReference type="SUPFAM" id="SSF63380">
    <property type="entry name" value="Riboflavin synthase domain-like"/>
    <property type="match status" value="1"/>
</dbReference>
<evidence type="ECO:0000313" key="2">
    <source>
        <dbReference type="EMBL" id="VAW79791.1"/>
    </source>
</evidence>
<dbReference type="AlphaFoldDB" id="A0A3B0YK57"/>
<reference evidence="2" key="1">
    <citation type="submission" date="2018-06" db="EMBL/GenBank/DDBJ databases">
        <authorList>
            <person name="Zhirakovskaya E."/>
        </authorList>
    </citation>
    <scope>NUCLEOTIDE SEQUENCE</scope>
</reference>
<dbReference type="GO" id="GO:0051537">
    <property type="term" value="F:2 iron, 2 sulfur cluster binding"/>
    <property type="evidence" value="ECO:0007669"/>
    <property type="project" value="InterPro"/>
</dbReference>
<dbReference type="SUPFAM" id="SSF54292">
    <property type="entry name" value="2Fe-2S ferredoxin-like"/>
    <property type="match status" value="1"/>
</dbReference>
<dbReference type="SUPFAM" id="SSF52343">
    <property type="entry name" value="Ferredoxin reductase-like, C-terminal NADP-linked domain"/>
    <property type="match status" value="1"/>
</dbReference>
<organism evidence="2">
    <name type="scientific">hydrothermal vent metagenome</name>
    <dbReference type="NCBI Taxonomy" id="652676"/>
    <lineage>
        <taxon>unclassified sequences</taxon>
        <taxon>metagenomes</taxon>
        <taxon>ecological metagenomes</taxon>
    </lineage>
</organism>
<protein>
    <submittedName>
        <fullName evidence="2">2-polyprenylphenol hydroxylase and related flavodoxin oxidoreductases / CDP-6-deoxy-delta-3,4-glucoseen reductase-like</fullName>
    </submittedName>
</protein>